<keyword evidence="3" id="KW-0813">Transport</keyword>
<protein>
    <submittedName>
        <fullName evidence="9">Spore germination protein YndE</fullName>
    </submittedName>
</protein>
<keyword evidence="12" id="KW-1185">Reference proteome</keyword>
<feature type="transmembrane region" description="Helical" evidence="8">
    <location>
        <begin position="218"/>
        <end position="241"/>
    </location>
</feature>
<sequence length="362" mass="40386">MREKEIITTNQFIWMLFCIVTSFSGLQVIRLLIFQARRNAWLSVILAWILDVLLAVVYAYMGIRFPGQNMVQYSITILGKKLGKIIGILFPIFFLLVSAVLQRSLSIILNMVFFPKTPVELLLISSYLVIAYAVFKGIEVIGRVSEILGPFFLFSLILFFSFAIPDIKLDRLKPQLEAGLYPALTGTPLILSFIGICIIMGMYIPICNHPENGFIAKFTAVSLGILIILMLVISTIGIFSYPQAKNMINISLELTRFVHLGQFFERVEAIWLMIVIGAAITASGSMIWAFSVGISQVAGLSTYKPLVFPAALLSFVIGITSFNNSLELVDFSFYSYPFLSIFVGTGLEIFLFFAALILKKKG</sequence>
<feature type="transmembrane region" description="Helical" evidence="8">
    <location>
        <begin position="306"/>
        <end position="326"/>
    </location>
</feature>
<name>A0A166SRX9_9CLOT</name>
<keyword evidence="5 8" id="KW-0812">Transmembrane</keyword>
<evidence type="ECO:0000256" key="4">
    <source>
        <dbReference type="ARBA" id="ARBA00022544"/>
    </source>
</evidence>
<keyword evidence="6 8" id="KW-1133">Transmembrane helix</keyword>
<dbReference type="GO" id="GO:0016020">
    <property type="term" value="C:membrane"/>
    <property type="evidence" value="ECO:0007669"/>
    <property type="project" value="UniProtKB-SubCell"/>
</dbReference>
<dbReference type="InterPro" id="IPR004761">
    <property type="entry name" value="Spore_GerAB"/>
</dbReference>
<evidence type="ECO:0000256" key="5">
    <source>
        <dbReference type="ARBA" id="ARBA00022692"/>
    </source>
</evidence>
<keyword evidence="4" id="KW-0309">Germination</keyword>
<evidence type="ECO:0000256" key="3">
    <source>
        <dbReference type="ARBA" id="ARBA00022448"/>
    </source>
</evidence>
<evidence type="ECO:0000313" key="12">
    <source>
        <dbReference type="Proteomes" id="UP000093694"/>
    </source>
</evidence>
<comment type="caution">
    <text evidence="9">The sequence shown here is derived from an EMBL/GenBank/DDBJ whole genome shotgun (WGS) entry which is preliminary data.</text>
</comment>
<evidence type="ECO:0000256" key="8">
    <source>
        <dbReference type="SAM" id="Phobius"/>
    </source>
</evidence>
<dbReference type="EMBL" id="LITQ01000018">
    <property type="protein sequence ID" value="OAA92701.1"/>
    <property type="molecule type" value="Genomic_DNA"/>
</dbReference>
<dbReference type="Proteomes" id="UP000093694">
    <property type="component" value="Unassembled WGS sequence"/>
</dbReference>
<dbReference type="NCBIfam" id="TIGR00912">
    <property type="entry name" value="2A0309"/>
    <property type="match status" value="1"/>
</dbReference>
<evidence type="ECO:0000256" key="6">
    <source>
        <dbReference type="ARBA" id="ARBA00022989"/>
    </source>
</evidence>
<dbReference type="PATRIC" id="fig|1705578.3.peg.1180"/>
<comment type="similarity">
    <text evidence="2">Belongs to the amino acid-polyamine-organocation (APC) superfamily. Spore germination protein (SGP) (TC 2.A.3.9) family.</text>
</comment>
<dbReference type="Pfam" id="PF03845">
    <property type="entry name" value="Spore_permease"/>
    <property type="match status" value="1"/>
</dbReference>
<dbReference type="EMBL" id="LROR01000041">
    <property type="protein sequence ID" value="OBR94627.1"/>
    <property type="molecule type" value="Genomic_DNA"/>
</dbReference>
<keyword evidence="7 8" id="KW-0472">Membrane</keyword>
<proteinExistence type="inferred from homology"/>
<dbReference type="AlphaFoldDB" id="A0A166SRX9"/>
<feature type="transmembrane region" description="Helical" evidence="8">
    <location>
        <begin position="184"/>
        <end position="206"/>
    </location>
</feature>
<evidence type="ECO:0000256" key="1">
    <source>
        <dbReference type="ARBA" id="ARBA00004141"/>
    </source>
</evidence>
<gene>
    <name evidence="9" type="primary">yndE_3</name>
    <name evidence="10" type="synonym">yndE_5</name>
    <name evidence="10" type="ORF">CLCOS_18660</name>
    <name evidence="9" type="ORF">WX73_00793</name>
</gene>
<feature type="transmembrane region" description="Helical" evidence="8">
    <location>
        <begin position="147"/>
        <end position="164"/>
    </location>
</feature>
<feature type="transmembrane region" description="Helical" evidence="8">
    <location>
        <begin position="338"/>
        <end position="358"/>
    </location>
</feature>
<dbReference type="GO" id="GO:0009847">
    <property type="term" value="P:spore germination"/>
    <property type="evidence" value="ECO:0007669"/>
    <property type="project" value="InterPro"/>
</dbReference>
<reference evidence="10 12" key="2">
    <citation type="journal article" date="2016" name="Front. Microbiol.">
        <title>Industrial Acetogenic Biocatalysts: A Comparative Metabolic and Genomic Analysis.</title>
        <authorList>
            <person name="Bengelsdorf F."/>
            <person name="Poehlein A."/>
            <person name="Sonja S."/>
            <person name="Erz C."/>
            <person name="Hummel T."/>
            <person name="Hoffmeister S."/>
            <person name="Daniel R."/>
            <person name="Durre P."/>
        </authorList>
    </citation>
    <scope>NUCLEOTIDE SEQUENCE [LARGE SCALE GENOMIC DNA]</scope>
    <source>
        <strain evidence="10 12">PTA-10522</strain>
    </source>
</reference>
<accession>A0A166SRX9</accession>
<reference evidence="9 11" key="1">
    <citation type="journal article" date="2015" name="Biotechnol. Bioeng.">
        <title>Genome sequence and phenotypic characterization of Caulobacter segnis.</title>
        <authorList>
            <person name="Patel S."/>
            <person name="Fletcher B."/>
            <person name="Scott D.C."/>
            <person name="Ely B."/>
        </authorList>
    </citation>
    <scope>NUCLEOTIDE SEQUENCE [LARGE SCALE GENOMIC DNA]</scope>
    <source>
        <strain evidence="9 11">PS02</strain>
    </source>
</reference>
<feature type="transmembrane region" description="Helical" evidence="8">
    <location>
        <begin position="269"/>
        <end position="294"/>
    </location>
</feature>
<dbReference type="Proteomes" id="UP000077384">
    <property type="component" value="Unassembled WGS sequence"/>
</dbReference>
<dbReference type="RefSeq" id="WP_063601457.1">
    <property type="nucleotide sequence ID" value="NZ_LITQ01000018.1"/>
</dbReference>
<organism evidence="9 11">
    <name type="scientific">Clostridium coskatii</name>
    <dbReference type="NCBI Taxonomy" id="1705578"/>
    <lineage>
        <taxon>Bacteria</taxon>
        <taxon>Bacillati</taxon>
        <taxon>Bacillota</taxon>
        <taxon>Clostridia</taxon>
        <taxon>Eubacteriales</taxon>
        <taxon>Clostridiaceae</taxon>
        <taxon>Clostridium</taxon>
    </lineage>
</organism>
<feature type="transmembrane region" description="Helical" evidence="8">
    <location>
        <begin position="12"/>
        <end position="34"/>
    </location>
</feature>
<feature type="transmembrane region" description="Helical" evidence="8">
    <location>
        <begin position="40"/>
        <end position="61"/>
    </location>
</feature>
<evidence type="ECO:0000313" key="11">
    <source>
        <dbReference type="Proteomes" id="UP000077384"/>
    </source>
</evidence>
<feature type="transmembrane region" description="Helical" evidence="8">
    <location>
        <begin position="113"/>
        <end position="135"/>
    </location>
</feature>
<evidence type="ECO:0000256" key="2">
    <source>
        <dbReference type="ARBA" id="ARBA00007998"/>
    </source>
</evidence>
<dbReference type="PANTHER" id="PTHR34975:SF2">
    <property type="entry name" value="SPORE GERMINATION PROTEIN A2"/>
    <property type="match status" value="1"/>
</dbReference>
<feature type="transmembrane region" description="Helical" evidence="8">
    <location>
        <begin position="82"/>
        <end position="101"/>
    </location>
</feature>
<evidence type="ECO:0000256" key="7">
    <source>
        <dbReference type="ARBA" id="ARBA00023136"/>
    </source>
</evidence>
<evidence type="ECO:0000313" key="9">
    <source>
        <dbReference type="EMBL" id="OAA92701.1"/>
    </source>
</evidence>
<dbReference type="PANTHER" id="PTHR34975">
    <property type="entry name" value="SPORE GERMINATION PROTEIN A2"/>
    <property type="match status" value="1"/>
</dbReference>
<evidence type="ECO:0000313" key="10">
    <source>
        <dbReference type="EMBL" id="OBR94627.1"/>
    </source>
</evidence>
<comment type="subcellular location">
    <subcellularLocation>
        <location evidence="1">Membrane</location>
        <topology evidence="1">Multi-pass membrane protein</topology>
    </subcellularLocation>
</comment>